<dbReference type="SUPFAM" id="SSF56935">
    <property type="entry name" value="Porins"/>
    <property type="match status" value="1"/>
</dbReference>
<keyword evidence="5 12" id="KW-0812">Transmembrane</keyword>
<evidence type="ECO:0000313" key="19">
    <source>
        <dbReference type="EMBL" id="RPE95701.1"/>
    </source>
</evidence>
<dbReference type="Pfam" id="PF00593">
    <property type="entry name" value="TonB_dep_Rec_b-barrel"/>
    <property type="match status" value="1"/>
</dbReference>
<dbReference type="EMBL" id="CP015029">
    <property type="protein sequence ID" value="QIM63977.1"/>
    <property type="molecule type" value="Genomic_DNA"/>
</dbReference>
<dbReference type="PROSITE" id="PS01156">
    <property type="entry name" value="TONB_DEPENDENT_REC_2"/>
    <property type="match status" value="1"/>
</dbReference>
<comment type="subcellular location">
    <subcellularLocation>
        <location evidence="1 12">Cell outer membrane</location>
        <topology evidence="1 12">Multi-pass membrane protein</topology>
    </subcellularLocation>
</comment>
<comment type="similarity">
    <text evidence="12 14">Belongs to the TonB-dependent receptor family.</text>
</comment>
<keyword evidence="6 15" id="KW-0732">Signal</keyword>
<evidence type="ECO:0000256" key="2">
    <source>
        <dbReference type="ARBA" id="ARBA00022448"/>
    </source>
</evidence>
<dbReference type="Proteomes" id="UP000502287">
    <property type="component" value="Chromosome"/>
</dbReference>
<sequence>MKKTFAYSALSQVVLLAIAGSAMANETATNQTVELEAVTVTGGSMYRMGEVPVYQAKSAVAINRDELDKQNITKADEIGRYQAGFTNQVFGEDTNTNWFRVRAAEVTQAVDGLPTFSYGFFTPYVNTFALEAVEITKGADAMTFGAAQSGGLINYVSKRPHKDQVGKGEFKLNVGNNTQYGFAADYTGAVNADQSVRYRVVTAYGGKDGQWDGTKNESLYLAPSLAIDISDRTNLTLLTSYQLDRGVPSSNFLPAYGTLVPTPNGYIDPKTNLGDPVNDKERNRQYSVGYEFNHQFTDTLKWRSSYRYSHIQNYHRGTYAFSGVDHATYNVARGLVFNQGKTFLHSVDNHISWDFKTDWLKNTLVVGTDYRHNKVDTMYDPKGYAWDSIAQKMIYRTSTTNIFNPSVGYGQVQDLSGATHQTIKNRQLGVYLQNQSRFIDALVLNVGVRHDRAKQDEYTSSQSVKNNHTSYSGSLMYETSQGLNPYISYSESFNVPAGLSGDQTLYRPNITRQYEVGVKYLPNWLDGVITVAGFRAKDEGALKVNKNGGSTQDPLVRRKGIEVQIDANITENWNTTLAYTYLKSETETSAGKVRRQYIPTSAVAAKTAYRFNGNVLNGLTLGAGIRYLGHSVATKDDTYNPYSHARVPSATVVDLMARYEVNPNWVLQLNAENIGNRRFIAACDYYCYYGSGRNINANVSYKF</sequence>
<feature type="domain" description="TonB-dependent receptor-like beta-barrel" evidence="16">
    <location>
        <begin position="228"/>
        <end position="674"/>
    </location>
</feature>
<evidence type="ECO:0000256" key="10">
    <source>
        <dbReference type="ARBA" id="ARBA00023136"/>
    </source>
</evidence>
<keyword evidence="19" id="KW-0675">Receptor</keyword>
<feature type="signal peptide" evidence="15">
    <location>
        <begin position="1"/>
        <end position="24"/>
    </location>
</feature>
<evidence type="ECO:0000256" key="6">
    <source>
        <dbReference type="ARBA" id="ARBA00022729"/>
    </source>
</evidence>
<evidence type="ECO:0000256" key="8">
    <source>
        <dbReference type="ARBA" id="ARBA00023065"/>
    </source>
</evidence>
<evidence type="ECO:0000256" key="5">
    <source>
        <dbReference type="ARBA" id="ARBA00022692"/>
    </source>
</evidence>
<dbReference type="Pfam" id="PF07715">
    <property type="entry name" value="Plug"/>
    <property type="match status" value="1"/>
</dbReference>
<evidence type="ECO:0000259" key="17">
    <source>
        <dbReference type="Pfam" id="PF07715"/>
    </source>
</evidence>
<dbReference type="PANTHER" id="PTHR32552">
    <property type="entry name" value="FERRICHROME IRON RECEPTOR-RELATED"/>
    <property type="match status" value="1"/>
</dbReference>
<keyword evidence="2 12" id="KW-0813">Transport</keyword>
<proteinExistence type="inferred from homology"/>
<keyword evidence="3 12" id="KW-1134">Transmembrane beta strand</keyword>
<keyword evidence="8" id="KW-0406">Ion transport</keyword>
<evidence type="ECO:0000256" key="1">
    <source>
        <dbReference type="ARBA" id="ARBA00004571"/>
    </source>
</evidence>
<evidence type="ECO:0000259" key="16">
    <source>
        <dbReference type="Pfam" id="PF00593"/>
    </source>
</evidence>
<dbReference type="EMBL" id="RKQT01000001">
    <property type="protein sequence ID" value="RPE95701.1"/>
    <property type="molecule type" value="Genomic_DNA"/>
</dbReference>
<evidence type="ECO:0000256" key="3">
    <source>
        <dbReference type="ARBA" id="ARBA00022452"/>
    </source>
</evidence>
<evidence type="ECO:0000256" key="11">
    <source>
        <dbReference type="ARBA" id="ARBA00023237"/>
    </source>
</evidence>
<dbReference type="InterPro" id="IPR039426">
    <property type="entry name" value="TonB-dep_rcpt-like"/>
</dbReference>
<reference evidence="19 20" key="2">
    <citation type="submission" date="2018-11" db="EMBL/GenBank/DDBJ databases">
        <title>Genomic Encyclopedia of Type Strains, Phase IV (KMG-IV): sequencing the most valuable type-strain genomes for metagenomic binning, comparative biology and taxonomic classification.</title>
        <authorList>
            <person name="Goeker M."/>
        </authorList>
    </citation>
    <scope>NUCLEOTIDE SEQUENCE [LARGE SCALE GENOMIC DNA]</scope>
    <source>
        <strain evidence="19 20">DSM 25797</strain>
    </source>
</reference>
<dbReference type="AlphaFoldDB" id="A0AAE7C1B6"/>
<gene>
    <name evidence="18" type="ORF">A4G17_00190</name>
    <name evidence="19" type="ORF">EDC49_0075</name>
</gene>
<dbReference type="Proteomes" id="UP000276901">
    <property type="component" value="Unassembled WGS sequence"/>
</dbReference>
<keyword evidence="20" id="KW-1185">Reference proteome</keyword>
<protein>
    <submittedName>
        <fullName evidence="18">CirA protein</fullName>
    </submittedName>
    <submittedName>
        <fullName evidence="19">Iron complex outermembrane receptor protein</fullName>
    </submittedName>
</protein>
<evidence type="ECO:0000313" key="20">
    <source>
        <dbReference type="Proteomes" id="UP000276901"/>
    </source>
</evidence>
<evidence type="ECO:0000313" key="21">
    <source>
        <dbReference type="Proteomes" id="UP000502287"/>
    </source>
</evidence>
<evidence type="ECO:0000256" key="13">
    <source>
        <dbReference type="PROSITE-ProRule" id="PRU10144"/>
    </source>
</evidence>
<keyword evidence="11 12" id="KW-0998">Cell outer membrane</keyword>
<organism evidence="18 21">
    <name type="scientific">Frederiksenia canicola</name>
    <dbReference type="NCBI Taxonomy" id="123824"/>
    <lineage>
        <taxon>Bacteria</taxon>
        <taxon>Pseudomonadati</taxon>
        <taxon>Pseudomonadota</taxon>
        <taxon>Gammaproteobacteria</taxon>
        <taxon>Pasteurellales</taxon>
        <taxon>Pasteurellaceae</taxon>
        <taxon>Frederiksenia</taxon>
    </lineage>
</organism>
<dbReference type="PANTHER" id="PTHR32552:SF68">
    <property type="entry name" value="FERRICHROME OUTER MEMBRANE TRANSPORTER_PHAGE RECEPTOR"/>
    <property type="match status" value="1"/>
</dbReference>
<evidence type="ECO:0000313" key="18">
    <source>
        <dbReference type="EMBL" id="QIM63977.1"/>
    </source>
</evidence>
<keyword evidence="9 14" id="KW-0798">TonB box</keyword>
<dbReference type="Gene3D" id="2.40.170.20">
    <property type="entry name" value="TonB-dependent receptor, beta-barrel domain"/>
    <property type="match status" value="1"/>
</dbReference>
<dbReference type="Gene3D" id="2.170.130.10">
    <property type="entry name" value="TonB-dependent receptor, plug domain"/>
    <property type="match status" value="1"/>
</dbReference>
<accession>A0AAE7C1B6</accession>
<keyword evidence="4" id="KW-0410">Iron transport</keyword>
<dbReference type="PROSITE" id="PS52016">
    <property type="entry name" value="TONB_DEPENDENT_REC_3"/>
    <property type="match status" value="1"/>
</dbReference>
<keyword evidence="10 12" id="KW-0472">Membrane</keyword>
<dbReference type="GO" id="GO:0015344">
    <property type="term" value="F:siderophore uptake transmembrane transporter activity"/>
    <property type="evidence" value="ECO:0007669"/>
    <property type="project" value="TreeGrafter"/>
</dbReference>
<evidence type="ECO:0000256" key="9">
    <source>
        <dbReference type="ARBA" id="ARBA00023077"/>
    </source>
</evidence>
<dbReference type="InterPro" id="IPR036942">
    <property type="entry name" value="Beta-barrel_TonB_sf"/>
</dbReference>
<keyword evidence="7" id="KW-0408">Iron</keyword>
<dbReference type="KEGG" id="fcl:A4G17_00190"/>
<name>A0AAE7C1B6_9PAST</name>
<evidence type="ECO:0000256" key="14">
    <source>
        <dbReference type="RuleBase" id="RU003357"/>
    </source>
</evidence>
<dbReference type="InterPro" id="IPR012910">
    <property type="entry name" value="Plug_dom"/>
</dbReference>
<dbReference type="RefSeq" id="WP_123955640.1">
    <property type="nucleotide sequence ID" value="NZ_CP015029.1"/>
</dbReference>
<evidence type="ECO:0000256" key="15">
    <source>
        <dbReference type="SAM" id="SignalP"/>
    </source>
</evidence>
<dbReference type="InterPro" id="IPR000531">
    <property type="entry name" value="Beta-barrel_TonB"/>
</dbReference>
<evidence type="ECO:0000256" key="7">
    <source>
        <dbReference type="ARBA" id="ARBA00023004"/>
    </source>
</evidence>
<evidence type="ECO:0000256" key="4">
    <source>
        <dbReference type="ARBA" id="ARBA00022496"/>
    </source>
</evidence>
<dbReference type="GO" id="GO:0009279">
    <property type="term" value="C:cell outer membrane"/>
    <property type="evidence" value="ECO:0007669"/>
    <property type="project" value="UniProtKB-SubCell"/>
</dbReference>
<dbReference type="CDD" id="cd01347">
    <property type="entry name" value="ligand_gated_channel"/>
    <property type="match status" value="1"/>
</dbReference>
<feature type="domain" description="TonB-dependent receptor plug" evidence="17">
    <location>
        <begin position="57"/>
        <end position="151"/>
    </location>
</feature>
<feature type="chain" id="PRO_5042054719" evidence="15">
    <location>
        <begin position="25"/>
        <end position="703"/>
    </location>
</feature>
<reference evidence="18 21" key="1">
    <citation type="submission" date="2016-03" db="EMBL/GenBank/DDBJ databases">
        <authorList>
            <person name="Hansen M.J."/>
            <person name="Bojesen A.M."/>
            <person name="Planet P."/>
        </authorList>
    </citation>
    <scope>NUCLEOTIDE SEQUENCE [LARGE SCALE GENOMIC DNA]</scope>
    <source>
        <strain evidence="18 21">HPA 21</strain>
    </source>
</reference>
<dbReference type="InterPro" id="IPR037066">
    <property type="entry name" value="Plug_dom_sf"/>
</dbReference>
<dbReference type="InterPro" id="IPR010917">
    <property type="entry name" value="TonB_rcpt_CS"/>
</dbReference>
<evidence type="ECO:0000256" key="12">
    <source>
        <dbReference type="PROSITE-ProRule" id="PRU01360"/>
    </source>
</evidence>
<feature type="short sequence motif" description="TonB C-terminal box" evidence="13">
    <location>
        <begin position="686"/>
        <end position="703"/>
    </location>
</feature>